<evidence type="ECO:0000259" key="1">
    <source>
        <dbReference type="PROSITE" id="PS50879"/>
    </source>
</evidence>
<dbReference type="GO" id="GO:0003676">
    <property type="term" value="F:nucleic acid binding"/>
    <property type="evidence" value="ECO:0007669"/>
    <property type="project" value="InterPro"/>
</dbReference>
<dbReference type="Gene3D" id="3.30.70.270">
    <property type="match status" value="1"/>
</dbReference>
<dbReference type="CDD" id="cd01647">
    <property type="entry name" value="RT_LTR"/>
    <property type="match status" value="1"/>
</dbReference>
<dbReference type="EMBL" id="BPVZ01000001">
    <property type="protein sequence ID" value="GKU85793.1"/>
    <property type="molecule type" value="Genomic_DNA"/>
</dbReference>
<dbReference type="GO" id="GO:0004523">
    <property type="term" value="F:RNA-DNA hybrid ribonuclease activity"/>
    <property type="evidence" value="ECO:0007669"/>
    <property type="project" value="InterPro"/>
</dbReference>
<sequence>MVEARYYDEDVGTIRFFGMDRQGKPCGITACNKPTLAKYVVDKVVHEGEEDTHTDGVIMEELDLAPAKLDGLRVDVQDPLKEVNLGTEAEPRITFVNGLLPPEMRDKIICVLHEFKHCFAWDYSKMPGLNKELVEHRLPINKGYKPHKQPPRRMSPEVILKVKEEVERLHKVGFIRTARYSKRLSNIVPVVKKNGKLRVCIDFRNLNLATPKDEYSMPVADLLVDGVARHRILSFMDGHSGYNQIFIVEEDISKTTFRCPGNINFKWERQHQAAFDAIKEYLSKPPVLVLLVKNKPLLLTDQASGARIIIVSPDGIKTQWCFQLDFECTNNQAEYEALVIGLELLVELKVPSVEIVGDSQLVLKQLSGEYKYTSVLLSPYFATAIQLLEEFDDVSLKHIPRNMNIEANELAQIASGVKMPEGILEKVIVIEKRMLPSIHQRGITVEACSLDVTPTDWRHPIIEHLRNPNSKTSRRTRMQALNYVLLGDVLYRKGQDELLLRYLGPDESCHVMSDVHNGICGAHQAGIKMRWLI</sequence>
<dbReference type="PANTHER" id="PTHR48475:SF1">
    <property type="entry name" value="RNASE H TYPE-1 DOMAIN-CONTAINING PROTEIN"/>
    <property type="match status" value="1"/>
</dbReference>
<dbReference type="Proteomes" id="UP001054252">
    <property type="component" value="Unassembled WGS sequence"/>
</dbReference>
<dbReference type="Gene3D" id="3.10.10.10">
    <property type="entry name" value="HIV Type 1 Reverse Transcriptase, subunit A, domain 1"/>
    <property type="match status" value="1"/>
</dbReference>
<gene>
    <name evidence="2" type="ORF">SLEP1_g415</name>
</gene>
<dbReference type="CDD" id="cd09279">
    <property type="entry name" value="RNase_HI_like"/>
    <property type="match status" value="1"/>
</dbReference>
<organism evidence="2 3">
    <name type="scientific">Rubroshorea leprosula</name>
    <dbReference type="NCBI Taxonomy" id="152421"/>
    <lineage>
        <taxon>Eukaryota</taxon>
        <taxon>Viridiplantae</taxon>
        <taxon>Streptophyta</taxon>
        <taxon>Embryophyta</taxon>
        <taxon>Tracheophyta</taxon>
        <taxon>Spermatophyta</taxon>
        <taxon>Magnoliopsida</taxon>
        <taxon>eudicotyledons</taxon>
        <taxon>Gunneridae</taxon>
        <taxon>Pentapetalae</taxon>
        <taxon>rosids</taxon>
        <taxon>malvids</taxon>
        <taxon>Malvales</taxon>
        <taxon>Dipterocarpaceae</taxon>
        <taxon>Rubroshorea</taxon>
    </lineage>
</organism>
<dbReference type="Pfam" id="PF13456">
    <property type="entry name" value="RVT_3"/>
    <property type="match status" value="1"/>
</dbReference>
<evidence type="ECO:0000313" key="2">
    <source>
        <dbReference type="EMBL" id="GKU85793.1"/>
    </source>
</evidence>
<dbReference type="InterPro" id="IPR043502">
    <property type="entry name" value="DNA/RNA_pol_sf"/>
</dbReference>
<dbReference type="PANTHER" id="PTHR48475">
    <property type="entry name" value="RIBONUCLEASE H"/>
    <property type="match status" value="1"/>
</dbReference>
<feature type="domain" description="RNase H type-1" evidence="1">
    <location>
        <begin position="292"/>
        <end position="420"/>
    </location>
</feature>
<proteinExistence type="predicted"/>
<comment type="caution">
    <text evidence="2">The sequence shown here is derived from an EMBL/GenBank/DDBJ whole genome shotgun (WGS) entry which is preliminary data.</text>
</comment>
<dbReference type="InterPro" id="IPR002156">
    <property type="entry name" value="RNaseH_domain"/>
</dbReference>
<protein>
    <recommendedName>
        <fullName evidence="1">RNase H type-1 domain-containing protein</fullName>
    </recommendedName>
</protein>
<dbReference type="Gene3D" id="3.30.420.10">
    <property type="entry name" value="Ribonuclease H-like superfamily/Ribonuclease H"/>
    <property type="match status" value="1"/>
</dbReference>
<dbReference type="InterPro" id="IPR036397">
    <property type="entry name" value="RNaseH_sf"/>
</dbReference>
<dbReference type="InterPro" id="IPR043128">
    <property type="entry name" value="Rev_trsase/Diguanyl_cyclase"/>
</dbReference>
<accession>A0AAV5HAK6</accession>
<name>A0AAV5HAK6_9ROSI</name>
<evidence type="ECO:0000313" key="3">
    <source>
        <dbReference type="Proteomes" id="UP001054252"/>
    </source>
</evidence>
<dbReference type="SUPFAM" id="SSF56672">
    <property type="entry name" value="DNA/RNA polymerases"/>
    <property type="match status" value="1"/>
</dbReference>
<dbReference type="AlphaFoldDB" id="A0AAV5HAK6"/>
<dbReference type="PROSITE" id="PS50879">
    <property type="entry name" value="RNASE_H_1"/>
    <property type="match status" value="1"/>
</dbReference>
<keyword evidence="3" id="KW-1185">Reference proteome</keyword>
<reference evidence="2 3" key="1">
    <citation type="journal article" date="2021" name="Commun. Biol.">
        <title>The genome of Shorea leprosula (Dipterocarpaceae) highlights the ecological relevance of drought in aseasonal tropical rainforests.</title>
        <authorList>
            <person name="Ng K.K.S."/>
            <person name="Kobayashi M.J."/>
            <person name="Fawcett J.A."/>
            <person name="Hatakeyama M."/>
            <person name="Paape T."/>
            <person name="Ng C.H."/>
            <person name="Ang C.C."/>
            <person name="Tnah L.H."/>
            <person name="Lee C.T."/>
            <person name="Nishiyama T."/>
            <person name="Sese J."/>
            <person name="O'Brien M.J."/>
            <person name="Copetti D."/>
            <person name="Mohd Noor M.I."/>
            <person name="Ong R.C."/>
            <person name="Putra M."/>
            <person name="Sireger I.Z."/>
            <person name="Indrioko S."/>
            <person name="Kosugi Y."/>
            <person name="Izuno A."/>
            <person name="Isagi Y."/>
            <person name="Lee S.L."/>
            <person name="Shimizu K.K."/>
        </authorList>
    </citation>
    <scope>NUCLEOTIDE SEQUENCE [LARGE SCALE GENOMIC DNA]</scope>
    <source>
        <strain evidence="2">214</strain>
    </source>
</reference>